<reference evidence="3" key="1">
    <citation type="submission" date="2019-11" db="EMBL/GenBank/DDBJ databases">
        <title>The complete genome sequence of Saccharopolyspora sp. E2A.</title>
        <authorList>
            <person name="Zhang G."/>
        </authorList>
    </citation>
    <scope>NUCLEOTIDE SEQUENCE [LARGE SCALE GENOMIC DNA]</scope>
    <source>
        <strain evidence="3">E2A</strain>
    </source>
</reference>
<name>A0A5Q3Q723_9PSEU</name>
<evidence type="ECO:0000313" key="2">
    <source>
        <dbReference type="EMBL" id="QGK70133.1"/>
    </source>
</evidence>
<proteinExistence type="predicted"/>
<dbReference type="InterPro" id="IPR053844">
    <property type="entry name" value="AH_C"/>
</dbReference>
<dbReference type="CDD" id="cd06661">
    <property type="entry name" value="GGCT_like"/>
    <property type="match status" value="1"/>
</dbReference>
<dbReference type="AlphaFoldDB" id="A0A5Q3Q723"/>
<dbReference type="InterPro" id="IPR036568">
    <property type="entry name" value="GGCT-like_sf"/>
</dbReference>
<dbReference type="Gene3D" id="3.10.490.10">
    <property type="entry name" value="Gamma-glutamyl cyclotransferase-like"/>
    <property type="match status" value="1"/>
</dbReference>
<dbReference type="Pfam" id="PF21986">
    <property type="entry name" value="AH_C"/>
    <property type="match status" value="1"/>
</dbReference>
<feature type="domain" description="Allophanate hydrolase C-terminal" evidence="1">
    <location>
        <begin position="4"/>
        <end position="122"/>
    </location>
</feature>
<evidence type="ECO:0000313" key="3">
    <source>
        <dbReference type="Proteomes" id="UP000371041"/>
    </source>
</evidence>
<dbReference type="InterPro" id="IPR013024">
    <property type="entry name" value="GGCT-like"/>
</dbReference>
<protein>
    <submittedName>
        <fullName evidence="2">Gamma-glutamylcyclotransferase</fullName>
    </submittedName>
</protein>
<dbReference type="Proteomes" id="UP000371041">
    <property type="component" value="Chromosome"/>
</dbReference>
<keyword evidence="2" id="KW-0808">Transferase</keyword>
<dbReference type="SUPFAM" id="SSF110857">
    <property type="entry name" value="Gamma-glutamyl cyclotransferase-like"/>
    <property type="match status" value="1"/>
</dbReference>
<keyword evidence="3" id="KW-1185">Reference proteome</keyword>
<dbReference type="GO" id="GO:0016740">
    <property type="term" value="F:transferase activity"/>
    <property type="evidence" value="ECO:0007669"/>
    <property type="project" value="UniProtKB-KW"/>
</dbReference>
<dbReference type="EMBL" id="CP045929">
    <property type="protein sequence ID" value="QGK70133.1"/>
    <property type="molecule type" value="Genomic_DNA"/>
</dbReference>
<gene>
    <name evidence="2" type="ORF">GIY23_11885</name>
</gene>
<dbReference type="KEGG" id="sace:GIY23_11885"/>
<sequence length="126" mass="13438">MALMFLSGGGMRGGKLHHRIEGAPFVGPARTAPRYRMYSVADQFPAVEYVGDGGVSVQGELYDLPLEMLRTQLMPAEPAELELGLIELADGASSLATVLRGNWSGAEGLTDISHVASWRAHLGLDS</sequence>
<dbReference type="RefSeq" id="WP_154076716.1">
    <property type="nucleotide sequence ID" value="NZ_CP045929.1"/>
</dbReference>
<evidence type="ECO:0000259" key="1">
    <source>
        <dbReference type="Pfam" id="PF21986"/>
    </source>
</evidence>
<organism evidence="2 3">
    <name type="scientific">Allosaccharopolyspora coralli</name>
    <dbReference type="NCBI Taxonomy" id="2665642"/>
    <lineage>
        <taxon>Bacteria</taxon>
        <taxon>Bacillati</taxon>
        <taxon>Actinomycetota</taxon>
        <taxon>Actinomycetes</taxon>
        <taxon>Pseudonocardiales</taxon>
        <taxon>Pseudonocardiaceae</taxon>
        <taxon>Allosaccharopolyspora</taxon>
    </lineage>
</organism>
<accession>A0A5Q3Q723</accession>